<protein>
    <submittedName>
        <fullName evidence="1">Uncharacterized protein</fullName>
    </submittedName>
</protein>
<accession>A0ACB9KXZ6</accession>
<sequence length="185" mass="20415">MAEDKKVKSNEVVKLFLINKPKGKNNIHSKIYTSNTSVLIVFTSGSLYEEWHLPPVLLHPFPSLRIPPPRQPGNPTMPSSTSPMTLPLLPCRNVPLCVFCAEATVRHSSQGLCNCPAAPATSYTQCWTQRGSRGSTRRRSGVTCTGSSFPPSRFDLFLLFGLMWKMIGAASTSCLENSRDSHHPE</sequence>
<dbReference type="EMBL" id="CM042891">
    <property type="protein sequence ID" value="KAI4302307.1"/>
    <property type="molecule type" value="Genomic_DNA"/>
</dbReference>
<organism evidence="1 2">
    <name type="scientific">Melastoma candidum</name>
    <dbReference type="NCBI Taxonomy" id="119954"/>
    <lineage>
        <taxon>Eukaryota</taxon>
        <taxon>Viridiplantae</taxon>
        <taxon>Streptophyta</taxon>
        <taxon>Embryophyta</taxon>
        <taxon>Tracheophyta</taxon>
        <taxon>Spermatophyta</taxon>
        <taxon>Magnoliopsida</taxon>
        <taxon>eudicotyledons</taxon>
        <taxon>Gunneridae</taxon>
        <taxon>Pentapetalae</taxon>
        <taxon>rosids</taxon>
        <taxon>malvids</taxon>
        <taxon>Myrtales</taxon>
        <taxon>Melastomataceae</taxon>
        <taxon>Melastomatoideae</taxon>
        <taxon>Melastomateae</taxon>
        <taxon>Melastoma</taxon>
    </lineage>
</organism>
<evidence type="ECO:0000313" key="2">
    <source>
        <dbReference type="Proteomes" id="UP001057402"/>
    </source>
</evidence>
<keyword evidence="2" id="KW-1185">Reference proteome</keyword>
<dbReference type="Proteomes" id="UP001057402">
    <property type="component" value="Chromosome 12"/>
</dbReference>
<name>A0ACB9KXZ6_9MYRT</name>
<reference evidence="2" key="1">
    <citation type="journal article" date="2023" name="Front. Plant Sci.">
        <title>Chromosomal-level genome assembly of Melastoma candidum provides insights into trichome evolution.</title>
        <authorList>
            <person name="Zhong Y."/>
            <person name="Wu W."/>
            <person name="Sun C."/>
            <person name="Zou P."/>
            <person name="Liu Y."/>
            <person name="Dai S."/>
            <person name="Zhou R."/>
        </authorList>
    </citation>
    <scope>NUCLEOTIDE SEQUENCE [LARGE SCALE GENOMIC DNA]</scope>
</reference>
<comment type="caution">
    <text evidence="1">The sequence shown here is derived from an EMBL/GenBank/DDBJ whole genome shotgun (WGS) entry which is preliminary data.</text>
</comment>
<gene>
    <name evidence="1" type="ORF">MLD38_038069</name>
</gene>
<evidence type="ECO:0000313" key="1">
    <source>
        <dbReference type="EMBL" id="KAI4302307.1"/>
    </source>
</evidence>
<proteinExistence type="predicted"/>